<sequence length="55" mass="6065">TKKGESDIEVIRADNDSRTTKLTSGNQHLMLIKGYCSVGKSNKTAEEIKILCHSD</sequence>
<dbReference type="EMBL" id="CAJVQC010179376">
    <property type="protein sequence ID" value="CAG8851999.1"/>
    <property type="molecule type" value="Genomic_DNA"/>
</dbReference>
<comment type="caution">
    <text evidence="1">The sequence shown here is derived from an EMBL/GenBank/DDBJ whole genome shotgun (WGS) entry which is preliminary data.</text>
</comment>
<reference evidence="1" key="1">
    <citation type="submission" date="2021-06" db="EMBL/GenBank/DDBJ databases">
        <authorList>
            <person name="Kallberg Y."/>
            <person name="Tangrot J."/>
            <person name="Rosling A."/>
        </authorList>
    </citation>
    <scope>NUCLEOTIDE SEQUENCE</scope>
    <source>
        <strain evidence="1">MA461A</strain>
    </source>
</reference>
<keyword evidence="2" id="KW-1185">Reference proteome</keyword>
<evidence type="ECO:0000313" key="2">
    <source>
        <dbReference type="Proteomes" id="UP000789920"/>
    </source>
</evidence>
<protein>
    <submittedName>
        <fullName evidence="1">1944_t:CDS:1</fullName>
    </submittedName>
</protein>
<name>A0ACA9SXZ8_9GLOM</name>
<dbReference type="Proteomes" id="UP000789920">
    <property type="component" value="Unassembled WGS sequence"/>
</dbReference>
<organism evidence="1 2">
    <name type="scientific">Racocetra persica</name>
    <dbReference type="NCBI Taxonomy" id="160502"/>
    <lineage>
        <taxon>Eukaryota</taxon>
        <taxon>Fungi</taxon>
        <taxon>Fungi incertae sedis</taxon>
        <taxon>Mucoromycota</taxon>
        <taxon>Glomeromycotina</taxon>
        <taxon>Glomeromycetes</taxon>
        <taxon>Diversisporales</taxon>
        <taxon>Gigasporaceae</taxon>
        <taxon>Racocetra</taxon>
    </lineage>
</organism>
<accession>A0ACA9SXZ8</accession>
<proteinExistence type="predicted"/>
<feature type="non-terminal residue" evidence="1">
    <location>
        <position position="55"/>
    </location>
</feature>
<feature type="non-terminal residue" evidence="1">
    <location>
        <position position="1"/>
    </location>
</feature>
<gene>
    <name evidence="1" type="ORF">RPERSI_LOCUS36846</name>
</gene>
<evidence type="ECO:0000313" key="1">
    <source>
        <dbReference type="EMBL" id="CAG8851999.1"/>
    </source>
</evidence>